<dbReference type="EMBL" id="JAHSQO010000003">
    <property type="protein sequence ID" value="MBY8917038.1"/>
    <property type="molecule type" value="Genomic_DNA"/>
</dbReference>
<dbReference type="RefSeq" id="WP_223004730.1">
    <property type="nucleotide sequence ID" value="NZ_JAHSQO010000003.1"/>
</dbReference>
<dbReference type="NCBIfam" id="NF005559">
    <property type="entry name" value="PRK07231.1"/>
    <property type="match status" value="1"/>
</dbReference>
<sequence>MNRAEPLRSLHAVVTGGGTGLGLAMARSFCSAGARVTVVGRREERLHQAVAELDGNAGYVVADISDTAASAVTAARLEAVAPVDILVNNAGAHLKLPTLDTSDADFLRVLTTNPLGSFALTREVAKPMCERQSGSIIMITSMASLFGIPQVAAYTSSKAALAGLTRQLAVEFGAAGVRVNAIAPGFIETDMNRDIFRRDPQRLEKILSRTPVGRLGAVEDIAEAAVYLASPAARFVTGVSLPVDGGISIGF</sequence>
<dbReference type="CDD" id="cd05233">
    <property type="entry name" value="SDR_c"/>
    <property type="match status" value="1"/>
</dbReference>
<dbReference type="EC" id="1.1.1.47" evidence="3"/>
<evidence type="ECO:0000256" key="2">
    <source>
        <dbReference type="ARBA" id="ARBA00023002"/>
    </source>
</evidence>
<proteinExistence type="inferred from homology"/>
<evidence type="ECO:0000313" key="3">
    <source>
        <dbReference type="EMBL" id="MBY8917038.1"/>
    </source>
</evidence>
<evidence type="ECO:0000256" key="1">
    <source>
        <dbReference type="ARBA" id="ARBA00006484"/>
    </source>
</evidence>
<dbReference type="Gene3D" id="3.40.50.720">
    <property type="entry name" value="NAD(P)-binding Rossmann-like Domain"/>
    <property type="match status" value="1"/>
</dbReference>
<comment type="similarity">
    <text evidence="1">Belongs to the short-chain dehydrogenases/reductases (SDR) family.</text>
</comment>
<keyword evidence="4" id="KW-1185">Reference proteome</keyword>
<dbReference type="InterPro" id="IPR002347">
    <property type="entry name" value="SDR_fam"/>
</dbReference>
<dbReference type="PRINTS" id="PR00080">
    <property type="entry name" value="SDRFAMILY"/>
</dbReference>
<gene>
    <name evidence="3" type="ORF">KVG22_10600</name>
</gene>
<dbReference type="PROSITE" id="PS00061">
    <property type="entry name" value="ADH_SHORT"/>
    <property type="match status" value="1"/>
</dbReference>
<comment type="caution">
    <text evidence="3">The sequence shown here is derived from an EMBL/GenBank/DDBJ whole genome shotgun (WGS) entry which is preliminary data.</text>
</comment>
<evidence type="ECO:0000313" key="4">
    <source>
        <dbReference type="Proteomes" id="UP000777661"/>
    </source>
</evidence>
<reference evidence="3 4" key="1">
    <citation type="submission" date="2021-06" db="EMBL/GenBank/DDBJ databases">
        <title>Nitratireductor porphyridii sp. nov., isolated from a small marine red alga, Porphyridium purpureum in South Korea.</title>
        <authorList>
            <person name="Kim K.H."/>
            <person name="Kristyanto S."/>
            <person name="Jeon C.O."/>
        </authorList>
    </citation>
    <scope>NUCLEOTIDE SEQUENCE [LARGE SCALE GENOMIC DNA]</scope>
    <source>
        <strain evidence="3 4">R6</strain>
    </source>
</reference>
<dbReference type="InterPro" id="IPR036291">
    <property type="entry name" value="NAD(P)-bd_dom_sf"/>
</dbReference>
<dbReference type="GO" id="GO:0047936">
    <property type="term" value="F:glucose 1-dehydrogenase [NAD(P)+] activity"/>
    <property type="evidence" value="ECO:0007669"/>
    <property type="project" value="UniProtKB-EC"/>
</dbReference>
<name>A0ABS7R7Y2_9HYPH</name>
<dbReference type="SUPFAM" id="SSF51735">
    <property type="entry name" value="NAD(P)-binding Rossmann-fold domains"/>
    <property type="match status" value="1"/>
</dbReference>
<protein>
    <submittedName>
        <fullName evidence="3">Glucose 1-dehydrogenase</fullName>
        <ecNumber evidence="3">1.1.1.47</ecNumber>
    </submittedName>
</protein>
<dbReference type="InterPro" id="IPR020904">
    <property type="entry name" value="Sc_DH/Rdtase_CS"/>
</dbReference>
<keyword evidence="2 3" id="KW-0560">Oxidoreductase</keyword>
<dbReference type="PANTHER" id="PTHR42760">
    <property type="entry name" value="SHORT-CHAIN DEHYDROGENASES/REDUCTASES FAMILY MEMBER"/>
    <property type="match status" value="1"/>
</dbReference>
<dbReference type="PRINTS" id="PR00081">
    <property type="entry name" value="GDHRDH"/>
</dbReference>
<dbReference type="Proteomes" id="UP000777661">
    <property type="component" value="Unassembled WGS sequence"/>
</dbReference>
<organism evidence="3 4">
    <name type="scientific">Nitratireductor rhodophyticola</name>
    <dbReference type="NCBI Taxonomy" id="2854036"/>
    <lineage>
        <taxon>Bacteria</taxon>
        <taxon>Pseudomonadati</taxon>
        <taxon>Pseudomonadota</taxon>
        <taxon>Alphaproteobacteria</taxon>
        <taxon>Hyphomicrobiales</taxon>
        <taxon>Phyllobacteriaceae</taxon>
        <taxon>Nitratireductor</taxon>
    </lineage>
</organism>
<dbReference type="Pfam" id="PF13561">
    <property type="entry name" value="adh_short_C2"/>
    <property type="match status" value="1"/>
</dbReference>
<dbReference type="PANTHER" id="PTHR42760:SF115">
    <property type="entry name" value="3-OXOACYL-[ACYL-CARRIER-PROTEIN] REDUCTASE FABG"/>
    <property type="match status" value="1"/>
</dbReference>
<accession>A0ABS7R7Y2</accession>